<protein>
    <recommendedName>
        <fullName evidence="3">Peptidase S1 domain-containing protein</fullName>
    </recommendedName>
</protein>
<keyword evidence="5" id="KW-1185">Reference proteome</keyword>
<name>A0A9J6E3C8_RHIMP</name>
<sequence>MSLLVPSKSLGDSGGPLMSKGSSGEWTLVGVVSWGNETRFRSSPFVFSDVSALLTWIQDIVAMPVW</sequence>
<dbReference type="AlphaFoldDB" id="A0A9J6E3C8"/>
<feature type="domain" description="Peptidase S1" evidence="3">
    <location>
        <begin position="11"/>
        <end position="57"/>
    </location>
</feature>
<reference evidence="4" key="1">
    <citation type="journal article" date="2020" name="Cell">
        <title>Large-Scale Comparative Analyses of Tick Genomes Elucidate Their Genetic Diversity and Vector Capacities.</title>
        <authorList>
            <consortium name="Tick Genome and Microbiome Consortium (TIGMIC)"/>
            <person name="Jia N."/>
            <person name="Wang J."/>
            <person name="Shi W."/>
            <person name="Du L."/>
            <person name="Sun Y."/>
            <person name="Zhan W."/>
            <person name="Jiang J.F."/>
            <person name="Wang Q."/>
            <person name="Zhang B."/>
            <person name="Ji P."/>
            <person name="Bell-Sakyi L."/>
            <person name="Cui X.M."/>
            <person name="Yuan T.T."/>
            <person name="Jiang B.G."/>
            <person name="Yang W.F."/>
            <person name="Lam T.T."/>
            <person name="Chang Q.C."/>
            <person name="Ding S.J."/>
            <person name="Wang X.J."/>
            <person name="Zhu J.G."/>
            <person name="Ruan X.D."/>
            <person name="Zhao L."/>
            <person name="Wei J.T."/>
            <person name="Ye R.Z."/>
            <person name="Que T.C."/>
            <person name="Du C.H."/>
            <person name="Zhou Y.H."/>
            <person name="Cheng J.X."/>
            <person name="Dai P.F."/>
            <person name="Guo W.B."/>
            <person name="Han X.H."/>
            <person name="Huang E.J."/>
            <person name="Li L.F."/>
            <person name="Wei W."/>
            <person name="Gao Y.C."/>
            <person name="Liu J.Z."/>
            <person name="Shao H.Z."/>
            <person name="Wang X."/>
            <person name="Wang C.C."/>
            <person name="Yang T.C."/>
            <person name="Huo Q.B."/>
            <person name="Li W."/>
            <person name="Chen H.Y."/>
            <person name="Chen S.E."/>
            <person name="Zhou L.G."/>
            <person name="Ni X.B."/>
            <person name="Tian J.H."/>
            <person name="Sheng Y."/>
            <person name="Liu T."/>
            <person name="Pan Y.S."/>
            <person name="Xia L.Y."/>
            <person name="Li J."/>
            <person name="Zhao F."/>
            <person name="Cao W.C."/>
        </authorList>
    </citation>
    <scope>NUCLEOTIDE SEQUENCE</scope>
    <source>
        <strain evidence="4">Rmic-2018</strain>
    </source>
</reference>
<evidence type="ECO:0000259" key="3">
    <source>
        <dbReference type="Pfam" id="PF00089"/>
    </source>
</evidence>
<dbReference type="PANTHER" id="PTHR24252">
    <property type="entry name" value="ACROSIN-RELATED"/>
    <property type="match status" value="1"/>
</dbReference>
<dbReference type="Gene3D" id="2.40.10.10">
    <property type="entry name" value="Trypsin-like serine proteases"/>
    <property type="match status" value="1"/>
</dbReference>
<dbReference type="PANTHER" id="PTHR24252:SF7">
    <property type="entry name" value="HYALIN"/>
    <property type="match status" value="1"/>
</dbReference>
<dbReference type="GO" id="GO:0006508">
    <property type="term" value="P:proteolysis"/>
    <property type="evidence" value="ECO:0007669"/>
    <property type="project" value="InterPro"/>
</dbReference>
<evidence type="ECO:0000313" key="5">
    <source>
        <dbReference type="Proteomes" id="UP000821866"/>
    </source>
</evidence>
<dbReference type="Proteomes" id="UP000821866">
    <property type="component" value="Chromosome 4"/>
</dbReference>
<comment type="caution">
    <text evidence="4">The sequence shown here is derived from an EMBL/GenBank/DDBJ whole genome shotgun (WGS) entry which is preliminary data.</text>
</comment>
<dbReference type="InterPro" id="IPR001254">
    <property type="entry name" value="Trypsin_dom"/>
</dbReference>
<dbReference type="EMBL" id="JABSTU010000006">
    <property type="protein sequence ID" value="KAH8028836.1"/>
    <property type="molecule type" value="Genomic_DNA"/>
</dbReference>
<feature type="region of interest" description="Disordered" evidence="2">
    <location>
        <begin position="1"/>
        <end position="23"/>
    </location>
</feature>
<evidence type="ECO:0000256" key="1">
    <source>
        <dbReference type="ARBA" id="ARBA00023157"/>
    </source>
</evidence>
<dbReference type="Pfam" id="PF00089">
    <property type="entry name" value="Trypsin"/>
    <property type="match status" value="1"/>
</dbReference>
<gene>
    <name evidence="4" type="ORF">HPB51_019922</name>
</gene>
<dbReference type="InterPro" id="IPR043504">
    <property type="entry name" value="Peptidase_S1_PA_chymotrypsin"/>
</dbReference>
<accession>A0A9J6E3C8</accession>
<organism evidence="4 5">
    <name type="scientific">Rhipicephalus microplus</name>
    <name type="common">Cattle tick</name>
    <name type="synonym">Boophilus microplus</name>
    <dbReference type="NCBI Taxonomy" id="6941"/>
    <lineage>
        <taxon>Eukaryota</taxon>
        <taxon>Metazoa</taxon>
        <taxon>Ecdysozoa</taxon>
        <taxon>Arthropoda</taxon>
        <taxon>Chelicerata</taxon>
        <taxon>Arachnida</taxon>
        <taxon>Acari</taxon>
        <taxon>Parasitiformes</taxon>
        <taxon>Ixodida</taxon>
        <taxon>Ixodoidea</taxon>
        <taxon>Ixodidae</taxon>
        <taxon>Rhipicephalinae</taxon>
        <taxon>Rhipicephalus</taxon>
        <taxon>Boophilus</taxon>
    </lineage>
</organism>
<dbReference type="InterPro" id="IPR009003">
    <property type="entry name" value="Peptidase_S1_PA"/>
</dbReference>
<dbReference type="GO" id="GO:0004252">
    <property type="term" value="F:serine-type endopeptidase activity"/>
    <property type="evidence" value="ECO:0007669"/>
    <property type="project" value="InterPro"/>
</dbReference>
<keyword evidence="1" id="KW-1015">Disulfide bond</keyword>
<reference evidence="4" key="2">
    <citation type="submission" date="2021-09" db="EMBL/GenBank/DDBJ databases">
        <authorList>
            <person name="Jia N."/>
            <person name="Wang J."/>
            <person name="Shi W."/>
            <person name="Du L."/>
            <person name="Sun Y."/>
            <person name="Zhan W."/>
            <person name="Jiang J."/>
            <person name="Wang Q."/>
            <person name="Zhang B."/>
            <person name="Ji P."/>
            <person name="Sakyi L.B."/>
            <person name="Cui X."/>
            <person name="Yuan T."/>
            <person name="Jiang B."/>
            <person name="Yang W."/>
            <person name="Lam T.T.-Y."/>
            <person name="Chang Q."/>
            <person name="Ding S."/>
            <person name="Wang X."/>
            <person name="Zhu J."/>
            <person name="Ruan X."/>
            <person name="Zhao L."/>
            <person name="Wei J."/>
            <person name="Que T."/>
            <person name="Du C."/>
            <person name="Cheng J."/>
            <person name="Dai P."/>
            <person name="Han X."/>
            <person name="Huang E."/>
            <person name="Gao Y."/>
            <person name="Liu J."/>
            <person name="Shao H."/>
            <person name="Ye R."/>
            <person name="Li L."/>
            <person name="Wei W."/>
            <person name="Wang X."/>
            <person name="Wang C."/>
            <person name="Huo Q."/>
            <person name="Li W."/>
            <person name="Guo W."/>
            <person name="Chen H."/>
            <person name="Chen S."/>
            <person name="Zhou L."/>
            <person name="Zhou L."/>
            <person name="Ni X."/>
            <person name="Tian J."/>
            <person name="Zhou Y."/>
            <person name="Sheng Y."/>
            <person name="Liu T."/>
            <person name="Pan Y."/>
            <person name="Xia L."/>
            <person name="Li J."/>
            <person name="Zhao F."/>
            <person name="Cao W."/>
        </authorList>
    </citation>
    <scope>NUCLEOTIDE SEQUENCE</scope>
    <source>
        <strain evidence="4">Rmic-2018</strain>
        <tissue evidence="4">Larvae</tissue>
    </source>
</reference>
<proteinExistence type="predicted"/>
<dbReference type="SUPFAM" id="SSF50494">
    <property type="entry name" value="Trypsin-like serine proteases"/>
    <property type="match status" value="1"/>
</dbReference>
<evidence type="ECO:0000313" key="4">
    <source>
        <dbReference type="EMBL" id="KAH8028836.1"/>
    </source>
</evidence>
<evidence type="ECO:0000256" key="2">
    <source>
        <dbReference type="SAM" id="MobiDB-lite"/>
    </source>
</evidence>